<dbReference type="Gene3D" id="2.30.40.10">
    <property type="entry name" value="Urease, subunit C, domain 1"/>
    <property type="match status" value="1"/>
</dbReference>
<gene>
    <name evidence="3" type="ORF">EDB81DRAFT_916702</name>
</gene>
<protein>
    <recommendedName>
        <fullName evidence="2">Amidohydrolase-related domain-containing protein</fullName>
    </recommendedName>
</protein>
<dbReference type="SUPFAM" id="SSF51556">
    <property type="entry name" value="Metallo-dependent hydrolases"/>
    <property type="match status" value="1"/>
</dbReference>
<evidence type="ECO:0000259" key="2">
    <source>
        <dbReference type="Pfam" id="PF01979"/>
    </source>
</evidence>
<dbReference type="SUPFAM" id="SSF51338">
    <property type="entry name" value="Composite domain of metallo-dependent hydrolases"/>
    <property type="match status" value="1"/>
</dbReference>
<dbReference type="Pfam" id="PF01979">
    <property type="entry name" value="Amidohydro_1"/>
    <property type="match status" value="1"/>
</dbReference>
<keyword evidence="4" id="KW-1185">Reference proteome</keyword>
<evidence type="ECO:0000313" key="4">
    <source>
        <dbReference type="Proteomes" id="UP000738349"/>
    </source>
</evidence>
<sequence length="498" mass="53871">MATVETPSILLKGGTALVHDDQDHVQRLKNIDILVQGNFIAKIGENLSAPANTELVNCAGKIISPGFVDTHHHLWQTQLKGSHADQCVFDYIPTGYWQSHVYTPQDMYWGQLGGAMEAIDAGTTFVLDHAHGNKTDEHANQALAATVASGIRSVFAYSHPPYFTRWDSQSCELSRDILPKSSIGHIFQLAAQQPHGDGRVNIGFGFDYWFLPKEAVVTLLSSLRRAGVKLFTAHYANNATFGATSLIHTLGAYDLIKSPSDIVLSHATNLTADEKAKLVTSQVPVSSTPDTEAQMGFGWPLAFEPGINSTIGVDCHTNNTSSIISLARSALQMARQKQAVAELGEGGSGCMHLRPRGSTEDAFNAATIAGARAVLMGDNIGSIKEGKLANLVIFDAAGSPGMSCVAESDALTAVVRHSDVRDIESVMINGVWRKRGGKLCKVTVEATGEQLDWSSIRDKLVQSQRDIQERQKGLNIEKAKEGLIGMFRIDKSKLIPKE</sequence>
<dbReference type="InterPro" id="IPR032466">
    <property type="entry name" value="Metal_Hydrolase"/>
</dbReference>
<dbReference type="GO" id="GO:0016810">
    <property type="term" value="F:hydrolase activity, acting on carbon-nitrogen (but not peptide) bonds"/>
    <property type="evidence" value="ECO:0007669"/>
    <property type="project" value="InterPro"/>
</dbReference>
<keyword evidence="1" id="KW-0378">Hydrolase</keyword>
<accession>A0A9P9DBY4</accession>
<evidence type="ECO:0000313" key="3">
    <source>
        <dbReference type="EMBL" id="KAH7116333.1"/>
    </source>
</evidence>
<dbReference type="PANTHER" id="PTHR43794">
    <property type="entry name" value="AMINOHYDROLASE SSNA-RELATED"/>
    <property type="match status" value="1"/>
</dbReference>
<feature type="domain" description="Amidohydrolase-related" evidence="2">
    <location>
        <begin position="62"/>
        <end position="432"/>
    </location>
</feature>
<dbReference type="AlphaFoldDB" id="A0A9P9DBY4"/>
<evidence type="ECO:0000256" key="1">
    <source>
        <dbReference type="ARBA" id="ARBA00022801"/>
    </source>
</evidence>
<dbReference type="EMBL" id="JAGMUV010000029">
    <property type="protein sequence ID" value="KAH7116333.1"/>
    <property type="molecule type" value="Genomic_DNA"/>
</dbReference>
<dbReference type="PANTHER" id="PTHR43794:SF11">
    <property type="entry name" value="AMIDOHYDROLASE-RELATED DOMAIN-CONTAINING PROTEIN"/>
    <property type="match status" value="1"/>
</dbReference>
<reference evidence="3" key="1">
    <citation type="journal article" date="2021" name="Nat. Commun.">
        <title>Genetic determinants of endophytism in the Arabidopsis root mycobiome.</title>
        <authorList>
            <person name="Mesny F."/>
            <person name="Miyauchi S."/>
            <person name="Thiergart T."/>
            <person name="Pickel B."/>
            <person name="Atanasova L."/>
            <person name="Karlsson M."/>
            <person name="Huettel B."/>
            <person name="Barry K.W."/>
            <person name="Haridas S."/>
            <person name="Chen C."/>
            <person name="Bauer D."/>
            <person name="Andreopoulos W."/>
            <person name="Pangilinan J."/>
            <person name="LaButti K."/>
            <person name="Riley R."/>
            <person name="Lipzen A."/>
            <person name="Clum A."/>
            <person name="Drula E."/>
            <person name="Henrissat B."/>
            <person name="Kohler A."/>
            <person name="Grigoriev I.V."/>
            <person name="Martin F.M."/>
            <person name="Hacquard S."/>
        </authorList>
    </citation>
    <scope>NUCLEOTIDE SEQUENCE</scope>
    <source>
        <strain evidence="3">MPI-CAGE-AT-0147</strain>
    </source>
</reference>
<comment type="caution">
    <text evidence="3">The sequence shown here is derived from an EMBL/GenBank/DDBJ whole genome shotgun (WGS) entry which is preliminary data.</text>
</comment>
<dbReference type="Proteomes" id="UP000738349">
    <property type="component" value="Unassembled WGS sequence"/>
</dbReference>
<organism evidence="3 4">
    <name type="scientific">Dactylonectria macrodidyma</name>
    <dbReference type="NCBI Taxonomy" id="307937"/>
    <lineage>
        <taxon>Eukaryota</taxon>
        <taxon>Fungi</taxon>
        <taxon>Dikarya</taxon>
        <taxon>Ascomycota</taxon>
        <taxon>Pezizomycotina</taxon>
        <taxon>Sordariomycetes</taxon>
        <taxon>Hypocreomycetidae</taxon>
        <taxon>Hypocreales</taxon>
        <taxon>Nectriaceae</taxon>
        <taxon>Dactylonectria</taxon>
    </lineage>
</organism>
<dbReference type="InterPro" id="IPR011059">
    <property type="entry name" value="Metal-dep_hydrolase_composite"/>
</dbReference>
<dbReference type="Gene3D" id="3.20.20.140">
    <property type="entry name" value="Metal-dependent hydrolases"/>
    <property type="match status" value="1"/>
</dbReference>
<dbReference type="OrthoDB" id="194468at2759"/>
<name>A0A9P9DBY4_9HYPO</name>
<dbReference type="InterPro" id="IPR050287">
    <property type="entry name" value="MTA/SAH_deaminase"/>
</dbReference>
<proteinExistence type="predicted"/>
<dbReference type="InterPro" id="IPR006680">
    <property type="entry name" value="Amidohydro-rel"/>
</dbReference>